<dbReference type="RefSeq" id="WP_282301487.1">
    <property type="nucleotide sequence ID" value="NZ_CP124616.1"/>
</dbReference>
<gene>
    <name evidence="1" type="ORF">QF118_04675</name>
</gene>
<proteinExistence type="predicted"/>
<reference evidence="1 2" key="1">
    <citation type="submission" date="2023-05" db="EMBL/GenBank/DDBJ databases">
        <title>YMD87, complete Genome.</title>
        <authorList>
            <person name="Zhang J."/>
            <person name="Xu X."/>
        </authorList>
    </citation>
    <scope>NUCLEOTIDE SEQUENCE [LARGE SCALE GENOMIC DNA]</scope>
    <source>
        <strain evidence="1 2">YMD87</strain>
    </source>
</reference>
<keyword evidence="2" id="KW-1185">Reference proteome</keyword>
<dbReference type="EMBL" id="CP124616">
    <property type="protein sequence ID" value="WGW04851.1"/>
    <property type="molecule type" value="Genomic_DNA"/>
</dbReference>
<dbReference type="Proteomes" id="UP001241605">
    <property type="component" value="Chromosome"/>
</dbReference>
<organism evidence="1 2">
    <name type="scientific">Tropicibacter oceani</name>
    <dbReference type="NCBI Taxonomy" id="3058420"/>
    <lineage>
        <taxon>Bacteria</taxon>
        <taxon>Pseudomonadati</taxon>
        <taxon>Pseudomonadota</taxon>
        <taxon>Alphaproteobacteria</taxon>
        <taxon>Rhodobacterales</taxon>
        <taxon>Roseobacteraceae</taxon>
        <taxon>Tropicibacter</taxon>
    </lineage>
</organism>
<dbReference type="PIRSF" id="PIRSF033328">
    <property type="entry name" value="Phest_Mll4975"/>
    <property type="match status" value="1"/>
</dbReference>
<accession>A0ABY8QLJ0</accession>
<evidence type="ECO:0000313" key="2">
    <source>
        <dbReference type="Proteomes" id="UP001241605"/>
    </source>
</evidence>
<evidence type="ECO:0000313" key="1">
    <source>
        <dbReference type="EMBL" id="WGW04851.1"/>
    </source>
</evidence>
<dbReference type="InterPro" id="IPR009389">
    <property type="entry name" value="DUF1045"/>
</dbReference>
<dbReference type="Pfam" id="PF06299">
    <property type="entry name" value="DUF1045"/>
    <property type="match status" value="1"/>
</dbReference>
<protein>
    <submittedName>
        <fullName evidence="1">DUF1045 domain-containing protein</fullName>
    </submittedName>
</protein>
<sequence>MPFARYALFHTAPKGPLADFGAAWLGWNLATGERPDAPVIDALPAPARELTKAPRKYGFHGTIKPPFRLARDTSVTALTQALAEFCAQTPPVSLQGLELTRLGRFLALTVIGDTAPLDALAAQVVTSFDRFRAPLTASEQERRRGRPLTPAQEALLQRWGYPFVLDEFKFHMTLTDRLPRAAAKQCEAALLPVLQPLLPRPFVLDALSLCGEDPDGMFHVLSRHPLSGAAS</sequence>
<name>A0ABY8QLJ0_9RHOB</name>
<dbReference type="Gene3D" id="3.90.1140.10">
    <property type="entry name" value="Cyclic phosphodiesterase"/>
    <property type="match status" value="1"/>
</dbReference>